<name>A0A1Q9F0J5_SYMMI</name>
<dbReference type="Pfam" id="PF13499">
    <property type="entry name" value="EF-hand_7"/>
    <property type="match status" value="1"/>
</dbReference>
<dbReference type="Proteomes" id="UP000186817">
    <property type="component" value="Unassembled WGS sequence"/>
</dbReference>
<keyword evidence="4" id="KW-0808">Transferase</keyword>
<dbReference type="Gene3D" id="1.10.238.10">
    <property type="entry name" value="EF-hand"/>
    <property type="match status" value="2"/>
</dbReference>
<feature type="domain" description="EF-hand" evidence="3">
    <location>
        <begin position="203"/>
        <end position="238"/>
    </location>
</feature>
<dbReference type="InterPro" id="IPR011992">
    <property type="entry name" value="EF-hand-dom_pair"/>
</dbReference>
<dbReference type="SUPFAM" id="SSF47473">
    <property type="entry name" value="EF-hand"/>
    <property type="match status" value="1"/>
</dbReference>
<evidence type="ECO:0000313" key="4">
    <source>
        <dbReference type="EMBL" id="OLQ13167.1"/>
    </source>
</evidence>
<accession>A0A1Q9F0J5</accession>
<evidence type="ECO:0000256" key="2">
    <source>
        <dbReference type="ARBA" id="ARBA00022837"/>
    </source>
</evidence>
<dbReference type="Pfam" id="PF13833">
    <property type="entry name" value="EF-hand_8"/>
    <property type="match status" value="1"/>
</dbReference>
<dbReference type="GO" id="GO:0005509">
    <property type="term" value="F:calcium ion binding"/>
    <property type="evidence" value="ECO:0007669"/>
    <property type="project" value="InterPro"/>
</dbReference>
<keyword evidence="1" id="KW-0677">Repeat</keyword>
<keyword evidence="4" id="KW-0418">Kinase</keyword>
<dbReference type="SMART" id="SM00054">
    <property type="entry name" value="EFh"/>
    <property type="match status" value="3"/>
</dbReference>
<dbReference type="PROSITE" id="PS50222">
    <property type="entry name" value="EF_HAND_2"/>
    <property type="match status" value="2"/>
</dbReference>
<sequence>MVSLLWCWRRFGRASPTGLSVLKLFLAARKTSSRLEHPFVRAKSCKEERFLDLGILKSLRKFARASAFRRALLSTVALSLSNEDRNLLHEQFLAMDRENRGTITLLEMKAVLEENFHVDSAEAEALFSCLDTDNDDEIEYSEFLAAALIGRVRVHEAVLHAGKFADSGFLLLLLLPSCNPYSPFKRSGTITSDNLRSVLGEHFDGSEMEELIREADRSGHGQIDYDEFLAYFYQSDAVDGKTNFSVLPPMGTQGSVASAVSFPPWAAQTDLGIYGTTPGVSTMNALPPTYSIQSAPVNGQDALARRKAHTEKLGAVIDQLLSKGAARADTSKV</sequence>
<dbReference type="InterPro" id="IPR050145">
    <property type="entry name" value="Centrin_CML-like"/>
</dbReference>
<dbReference type="PANTHER" id="PTHR23050">
    <property type="entry name" value="CALCIUM BINDING PROTEIN"/>
    <property type="match status" value="1"/>
</dbReference>
<gene>
    <name evidence="4" type="primary">CPK5</name>
    <name evidence="4" type="ORF">AK812_SmicGene2879</name>
</gene>
<evidence type="ECO:0000313" key="5">
    <source>
        <dbReference type="Proteomes" id="UP000186817"/>
    </source>
</evidence>
<organism evidence="4 5">
    <name type="scientific">Symbiodinium microadriaticum</name>
    <name type="common">Dinoflagellate</name>
    <name type="synonym">Zooxanthella microadriatica</name>
    <dbReference type="NCBI Taxonomy" id="2951"/>
    <lineage>
        <taxon>Eukaryota</taxon>
        <taxon>Sar</taxon>
        <taxon>Alveolata</taxon>
        <taxon>Dinophyceae</taxon>
        <taxon>Suessiales</taxon>
        <taxon>Symbiodiniaceae</taxon>
        <taxon>Symbiodinium</taxon>
    </lineage>
</organism>
<dbReference type="CDD" id="cd00051">
    <property type="entry name" value="EFh"/>
    <property type="match status" value="1"/>
</dbReference>
<reference evidence="4 5" key="1">
    <citation type="submission" date="2016-02" db="EMBL/GenBank/DDBJ databases">
        <title>Genome analysis of coral dinoflagellate symbionts highlights evolutionary adaptations to a symbiotic lifestyle.</title>
        <authorList>
            <person name="Aranda M."/>
            <person name="Li Y."/>
            <person name="Liew Y.J."/>
            <person name="Baumgarten S."/>
            <person name="Simakov O."/>
            <person name="Wilson M."/>
            <person name="Piel J."/>
            <person name="Ashoor H."/>
            <person name="Bougouffa S."/>
            <person name="Bajic V.B."/>
            <person name="Ryu T."/>
            <person name="Ravasi T."/>
            <person name="Bayer T."/>
            <person name="Micklem G."/>
            <person name="Kim H."/>
            <person name="Bhak J."/>
            <person name="Lajeunesse T.C."/>
            <person name="Voolstra C.R."/>
        </authorList>
    </citation>
    <scope>NUCLEOTIDE SEQUENCE [LARGE SCALE GENOMIC DNA]</scope>
    <source>
        <strain evidence="4 5">CCMP2467</strain>
    </source>
</reference>
<dbReference type="GO" id="GO:0016301">
    <property type="term" value="F:kinase activity"/>
    <property type="evidence" value="ECO:0007669"/>
    <property type="project" value="UniProtKB-KW"/>
</dbReference>
<dbReference type="EMBL" id="LSRX01000032">
    <property type="protein sequence ID" value="OLQ13167.1"/>
    <property type="molecule type" value="Genomic_DNA"/>
</dbReference>
<dbReference type="InterPro" id="IPR018247">
    <property type="entry name" value="EF_Hand_1_Ca_BS"/>
</dbReference>
<feature type="domain" description="EF-hand" evidence="3">
    <location>
        <begin position="118"/>
        <end position="153"/>
    </location>
</feature>
<evidence type="ECO:0000259" key="3">
    <source>
        <dbReference type="PROSITE" id="PS50222"/>
    </source>
</evidence>
<proteinExistence type="predicted"/>
<evidence type="ECO:0000256" key="1">
    <source>
        <dbReference type="ARBA" id="ARBA00022737"/>
    </source>
</evidence>
<keyword evidence="2" id="KW-0106">Calcium</keyword>
<comment type="caution">
    <text evidence="4">The sequence shown here is derived from an EMBL/GenBank/DDBJ whole genome shotgun (WGS) entry which is preliminary data.</text>
</comment>
<dbReference type="InterPro" id="IPR002048">
    <property type="entry name" value="EF_hand_dom"/>
</dbReference>
<dbReference type="OrthoDB" id="26525at2759"/>
<protein>
    <submittedName>
        <fullName evidence="4">Calcium-dependent protein kinase 5</fullName>
    </submittedName>
</protein>
<dbReference type="AlphaFoldDB" id="A0A1Q9F0J5"/>
<dbReference type="PROSITE" id="PS00018">
    <property type="entry name" value="EF_HAND_1"/>
    <property type="match status" value="1"/>
</dbReference>
<keyword evidence="5" id="KW-1185">Reference proteome</keyword>
<dbReference type="OMA" id="CKEERFL"/>